<keyword evidence="3" id="KW-1185">Reference proteome</keyword>
<evidence type="ECO:0000313" key="2">
    <source>
        <dbReference type="EMBL" id="MDT0497270.1"/>
    </source>
</evidence>
<name>A0ABU2WHC7_9GAMM</name>
<keyword evidence="1" id="KW-0472">Membrane</keyword>
<proteinExistence type="predicted"/>
<dbReference type="Proteomes" id="UP001254608">
    <property type="component" value="Unassembled WGS sequence"/>
</dbReference>
<keyword evidence="1" id="KW-1133">Transmembrane helix</keyword>
<keyword evidence="1" id="KW-0812">Transmembrane</keyword>
<dbReference type="Pfam" id="PF09600">
    <property type="entry name" value="Cyd_oper_YbgE"/>
    <property type="match status" value="1"/>
</dbReference>
<organism evidence="2 3">
    <name type="scientific">Banduia mediterranea</name>
    <dbReference type="NCBI Taxonomy" id="3075609"/>
    <lineage>
        <taxon>Bacteria</taxon>
        <taxon>Pseudomonadati</taxon>
        <taxon>Pseudomonadota</taxon>
        <taxon>Gammaproteobacteria</taxon>
        <taxon>Nevskiales</taxon>
        <taxon>Algiphilaceae</taxon>
        <taxon>Banduia</taxon>
    </lineage>
</organism>
<sequence>MNLDVNEAPSQTGLAWLPLLIGLCLMFGITAYPKVLIDGSGRADHLAVTLAGWAMAAGIVRGVGFVPRHRVLRWVLSATACVSCLLLAGLRLYLVRG</sequence>
<feature type="transmembrane region" description="Helical" evidence="1">
    <location>
        <begin position="45"/>
        <end position="65"/>
    </location>
</feature>
<dbReference type="InterPro" id="IPR011846">
    <property type="entry name" value="Cyd_oper_YbgE"/>
</dbReference>
<feature type="transmembrane region" description="Helical" evidence="1">
    <location>
        <begin position="71"/>
        <end position="94"/>
    </location>
</feature>
<evidence type="ECO:0000313" key="3">
    <source>
        <dbReference type="Proteomes" id="UP001254608"/>
    </source>
</evidence>
<reference evidence="2 3" key="1">
    <citation type="submission" date="2023-09" db="EMBL/GenBank/DDBJ databases">
        <authorList>
            <person name="Rey-Velasco X."/>
        </authorList>
    </citation>
    <scope>NUCLEOTIDE SEQUENCE [LARGE SCALE GENOMIC DNA]</scope>
    <source>
        <strain evidence="2 3">W345</strain>
    </source>
</reference>
<feature type="transmembrane region" description="Helical" evidence="1">
    <location>
        <begin position="15"/>
        <end position="33"/>
    </location>
</feature>
<gene>
    <name evidence="2" type="ORF">RM530_07810</name>
</gene>
<protein>
    <submittedName>
        <fullName evidence="2">Cyd operon YbgE family protein</fullName>
    </submittedName>
</protein>
<comment type="caution">
    <text evidence="2">The sequence shown here is derived from an EMBL/GenBank/DDBJ whole genome shotgun (WGS) entry which is preliminary data.</text>
</comment>
<accession>A0ABU2WHC7</accession>
<dbReference type="RefSeq" id="WP_311364660.1">
    <property type="nucleotide sequence ID" value="NZ_JAVRIC010000008.1"/>
</dbReference>
<evidence type="ECO:0000256" key="1">
    <source>
        <dbReference type="SAM" id="Phobius"/>
    </source>
</evidence>
<dbReference type="EMBL" id="JAVRIC010000008">
    <property type="protein sequence ID" value="MDT0497270.1"/>
    <property type="molecule type" value="Genomic_DNA"/>
</dbReference>